<reference evidence="1 2" key="2">
    <citation type="submission" date="2018-11" db="EMBL/GenBank/DDBJ databases">
        <authorList>
            <consortium name="Pathogen Informatics"/>
        </authorList>
    </citation>
    <scope>NUCLEOTIDE SEQUENCE [LARGE SCALE GENOMIC DNA]</scope>
</reference>
<name>A0A183DKC1_9BILA</name>
<protein>
    <submittedName>
        <fullName evidence="3">Rho-GAP domain-containing protein</fullName>
    </submittedName>
</protein>
<dbReference type="WBParaSite" id="GPUH_0000917201-mRNA-1">
    <property type="protein sequence ID" value="GPUH_0000917201-mRNA-1"/>
    <property type="gene ID" value="GPUH_0000917201"/>
</dbReference>
<evidence type="ECO:0000313" key="3">
    <source>
        <dbReference type="WBParaSite" id="GPUH_0000917201-mRNA-1"/>
    </source>
</evidence>
<organism evidence="3">
    <name type="scientific">Gongylonema pulchrum</name>
    <dbReference type="NCBI Taxonomy" id="637853"/>
    <lineage>
        <taxon>Eukaryota</taxon>
        <taxon>Metazoa</taxon>
        <taxon>Ecdysozoa</taxon>
        <taxon>Nematoda</taxon>
        <taxon>Chromadorea</taxon>
        <taxon>Rhabditida</taxon>
        <taxon>Spirurina</taxon>
        <taxon>Spiruromorpha</taxon>
        <taxon>Spiruroidea</taxon>
        <taxon>Gongylonematidae</taxon>
        <taxon>Gongylonema</taxon>
    </lineage>
</organism>
<dbReference type="Proteomes" id="UP000271098">
    <property type="component" value="Unassembled WGS sequence"/>
</dbReference>
<accession>A0A183DKC1</accession>
<dbReference type="Pfam" id="PF00839">
    <property type="entry name" value="Cys_rich_FGFR"/>
    <property type="match status" value="2"/>
</dbReference>
<dbReference type="InterPro" id="IPR001893">
    <property type="entry name" value="Cys-rich_GLG1_repeat"/>
</dbReference>
<evidence type="ECO:0000313" key="2">
    <source>
        <dbReference type="Proteomes" id="UP000271098"/>
    </source>
</evidence>
<dbReference type="GO" id="GO:0000139">
    <property type="term" value="C:Golgi membrane"/>
    <property type="evidence" value="ECO:0007669"/>
    <property type="project" value="TreeGrafter"/>
</dbReference>
<dbReference type="GO" id="GO:0017134">
    <property type="term" value="F:fibroblast growth factor binding"/>
    <property type="evidence" value="ECO:0007669"/>
    <property type="project" value="TreeGrafter"/>
</dbReference>
<dbReference type="OrthoDB" id="2015434at2759"/>
<evidence type="ECO:0000313" key="1">
    <source>
        <dbReference type="EMBL" id="VDK68860.1"/>
    </source>
</evidence>
<dbReference type="AlphaFoldDB" id="A0A183DKC1"/>
<dbReference type="PANTHER" id="PTHR11884:SF1">
    <property type="entry name" value="GOLGI APPARATUS PROTEIN 1"/>
    <property type="match status" value="1"/>
</dbReference>
<reference evidence="3" key="1">
    <citation type="submission" date="2016-06" db="UniProtKB">
        <authorList>
            <consortium name="WormBaseParasite"/>
        </authorList>
    </citation>
    <scope>IDENTIFICATION</scope>
</reference>
<keyword evidence="2" id="KW-1185">Reference proteome</keyword>
<dbReference type="InterPro" id="IPR039728">
    <property type="entry name" value="GLG1"/>
</dbReference>
<dbReference type="EMBL" id="UYRT01029019">
    <property type="protein sequence ID" value="VDK68860.1"/>
    <property type="molecule type" value="Genomic_DNA"/>
</dbReference>
<proteinExistence type="predicted"/>
<sequence length="110" mass="12503">VERTARLAFSDFRLVGPFVAVCRESIQRLQCGTLTPPSAHAKARVPHSQGHTLECLISKIYEAQRKDPKAAPIVGQACYHEVMRIAELQTEDFHLDRPLFFACREDRELL</sequence>
<gene>
    <name evidence="1" type="ORF">GPUH_LOCUS9165</name>
</gene>
<dbReference type="PANTHER" id="PTHR11884">
    <property type="entry name" value="SELECTIN LIGAND RELATED"/>
    <property type="match status" value="1"/>
</dbReference>